<dbReference type="KEGG" id="eio:H9L01_00620"/>
<dbReference type="Proteomes" id="UP000515928">
    <property type="component" value="Chromosome"/>
</dbReference>
<keyword evidence="4" id="KW-1185">Reference proteome</keyword>
<dbReference type="Pfam" id="PF03993">
    <property type="entry name" value="DUF349"/>
    <property type="match status" value="3"/>
</dbReference>
<organism evidence="3 4">
    <name type="scientific">Erysipelothrix inopinata</name>
    <dbReference type="NCBI Taxonomy" id="225084"/>
    <lineage>
        <taxon>Bacteria</taxon>
        <taxon>Bacillati</taxon>
        <taxon>Bacillota</taxon>
        <taxon>Erysipelotrichia</taxon>
        <taxon>Erysipelotrichales</taxon>
        <taxon>Erysipelotrichaceae</taxon>
        <taxon>Erysipelothrix</taxon>
    </lineage>
</organism>
<keyword evidence="1" id="KW-0175">Coiled coil</keyword>
<feature type="coiled-coil region" evidence="1">
    <location>
        <begin position="166"/>
        <end position="197"/>
    </location>
</feature>
<feature type="coiled-coil region" evidence="1">
    <location>
        <begin position="93"/>
        <end position="120"/>
    </location>
</feature>
<dbReference type="EMBL" id="CP060715">
    <property type="protein sequence ID" value="QNN60912.1"/>
    <property type="molecule type" value="Genomic_DNA"/>
</dbReference>
<evidence type="ECO:0000256" key="1">
    <source>
        <dbReference type="SAM" id="Coils"/>
    </source>
</evidence>
<reference evidence="3 4" key="1">
    <citation type="submission" date="2020-08" db="EMBL/GenBank/DDBJ databases">
        <title>Genome sequence of Erysipelothrix inopinata DSM 15511T.</title>
        <authorList>
            <person name="Hyun D.-W."/>
            <person name="Bae J.-W."/>
        </authorList>
    </citation>
    <scope>NUCLEOTIDE SEQUENCE [LARGE SCALE GENOMIC DNA]</scope>
    <source>
        <strain evidence="3 4">DSM 15511</strain>
    </source>
</reference>
<feature type="coiled-coil region" evidence="1">
    <location>
        <begin position="318"/>
        <end position="406"/>
    </location>
</feature>
<gene>
    <name evidence="3" type="ORF">H9L01_00620</name>
</gene>
<evidence type="ECO:0000313" key="3">
    <source>
        <dbReference type="EMBL" id="QNN60912.1"/>
    </source>
</evidence>
<dbReference type="AlphaFoldDB" id="A0A7G9RZ87"/>
<proteinExistence type="predicted"/>
<feature type="region of interest" description="Disordered" evidence="2">
    <location>
        <begin position="1"/>
        <end position="29"/>
    </location>
</feature>
<dbReference type="InterPro" id="IPR007139">
    <property type="entry name" value="DUF349"/>
</dbReference>
<protein>
    <submittedName>
        <fullName evidence="3">DUF349 domain-containing protein</fullName>
    </submittedName>
</protein>
<evidence type="ECO:0000256" key="2">
    <source>
        <dbReference type="SAM" id="MobiDB-lite"/>
    </source>
</evidence>
<sequence length="411" mass="48988">MLMVNEEKNNEIEEKVEVEDSPKPEISDHHFGWESLASVEESRQNQLISEVYSLMSTGDDLKLDFIKDEWNSLSAEGIDPKLEERFNHAIKLYETRQERIDEAQKIKKELIQEAEKVKDSKEWNKTATYLQELQGRWKEAGFAGQDIDQELWEKFRAINDVFFDSRSKHFENLAEAREETREVKEKLIEEAEALKDSTDWKKTSVEMRDLMTRWKDAGFAGRDYEDALWERFNESRQHFYENQRNFFEELRATHDEAKNKKAEIVASAEKVVESFNPQTVREEMDKLFEEWKTIGHSGREHEEKLWSQFKSLQDEFYFKIKNRDLKTAEERREELENEVELLEVRMSALENLNEKVKIKLTSLERQFEESDSEELAAEIAELKASYEENEKKLDEYADDLDRYSKELFHIS</sequence>
<evidence type="ECO:0000313" key="4">
    <source>
        <dbReference type="Proteomes" id="UP000515928"/>
    </source>
</evidence>
<name>A0A7G9RZ87_9FIRM</name>
<accession>A0A7G9RZ87</accession>